<feature type="non-terminal residue" evidence="6">
    <location>
        <position position="294"/>
    </location>
</feature>
<organism evidence="6">
    <name type="scientific">marine sediment metagenome</name>
    <dbReference type="NCBI Taxonomy" id="412755"/>
    <lineage>
        <taxon>unclassified sequences</taxon>
        <taxon>metagenomes</taxon>
        <taxon>ecological metagenomes</taxon>
    </lineage>
</organism>
<dbReference type="PANTHER" id="PTHR43075:SF1">
    <property type="entry name" value="FORMATE LYASE ACTIVATING ENZYME, PUTATIVE (AFU_ORTHOLOGUE AFUA_2G15630)-RELATED"/>
    <property type="match status" value="1"/>
</dbReference>
<reference evidence="6" key="1">
    <citation type="journal article" date="2014" name="Front. Microbiol.">
        <title>High frequency of phylogenetically diverse reductive dehalogenase-homologous genes in deep subseafloor sedimentary metagenomes.</title>
        <authorList>
            <person name="Kawai M."/>
            <person name="Futagami T."/>
            <person name="Toyoda A."/>
            <person name="Takaki Y."/>
            <person name="Nishi S."/>
            <person name="Hori S."/>
            <person name="Arai W."/>
            <person name="Tsubouchi T."/>
            <person name="Morono Y."/>
            <person name="Uchiyama I."/>
            <person name="Ito T."/>
            <person name="Fujiyama A."/>
            <person name="Inagaki F."/>
            <person name="Takami H."/>
        </authorList>
    </citation>
    <scope>NUCLEOTIDE SEQUENCE</scope>
    <source>
        <strain evidence="6">Expedition CK06-06</strain>
    </source>
</reference>
<dbReference type="InterPro" id="IPR013785">
    <property type="entry name" value="Aldolase_TIM"/>
</dbReference>
<dbReference type="PANTHER" id="PTHR43075">
    <property type="entry name" value="FORMATE LYASE ACTIVATING ENZYME, PUTATIVE (AFU_ORTHOLOGUE AFUA_2G15630)-RELATED"/>
    <property type="match status" value="1"/>
</dbReference>
<keyword evidence="1" id="KW-0949">S-adenosyl-L-methionine</keyword>
<dbReference type="SFLD" id="SFLDS00029">
    <property type="entry name" value="Radical_SAM"/>
    <property type="match status" value="1"/>
</dbReference>
<name>X1K8B4_9ZZZZ</name>
<dbReference type="Gene3D" id="3.20.20.70">
    <property type="entry name" value="Aldolase class I"/>
    <property type="match status" value="1"/>
</dbReference>
<comment type="caution">
    <text evidence="6">The sequence shown here is derived from an EMBL/GenBank/DDBJ whole genome shotgun (WGS) entry which is preliminary data.</text>
</comment>
<dbReference type="CDD" id="cd01335">
    <property type="entry name" value="Radical_SAM"/>
    <property type="match status" value="1"/>
</dbReference>
<dbReference type="GO" id="GO:0046872">
    <property type="term" value="F:metal ion binding"/>
    <property type="evidence" value="ECO:0007669"/>
    <property type="project" value="UniProtKB-KW"/>
</dbReference>
<evidence type="ECO:0000259" key="5">
    <source>
        <dbReference type="Pfam" id="PF04055"/>
    </source>
</evidence>
<evidence type="ECO:0000256" key="4">
    <source>
        <dbReference type="ARBA" id="ARBA00023014"/>
    </source>
</evidence>
<dbReference type="SUPFAM" id="SSF102114">
    <property type="entry name" value="Radical SAM enzymes"/>
    <property type="match status" value="1"/>
</dbReference>
<evidence type="ECO:0000256" key="1">
    <source>
        <dbReference type="ARBA" id="ARBA00022691"/>
    </source>
</evidence>
<evidence type="ECO:0000313" key="6">
    <source>
        <dbReference type="EMBL" id="GAI02828.1"/>
    </source>
</evidence>
<dbReference type="Pfam" id="PF04055">
    <property type="entry name" value="Radical_SAM"/>
    <property type="match status" value="1"/>
</dbReference>
<sequence length="294" mass="33852">MYPIPYRIHTDMWRLTRPDASAILNDPKVLRGMPRYVEVVRGKRLSKRLVSSRMPLEYDRNASTGELWERHEEGIELYREIERLYDADNLGQVNENPRDSLLDLKVELGKRIMSDCHFCERRCGVDRLAGEKGYCKCGDTFALSSYFPHMGEEPELIPSGTVFTCGCTIRCIHCQNWEISQWREQGYNVNTKSMAGIVEDLHGKGCRNINMVGGDPTPNLWLWLRTLRDVDTNVATVWNSNSYYSDEAAKLLAGFIDLYLLDFKYGNNVCAEAISDAPGYWDVCRRNHLTAQEY</sequence>
<keyword evidence="2" id="KW-0479">Metal-binding</keyword>
<dbReference type="InterPro" id="IPR040085">
    <property type="entry name" value="MJ0674-like"/>
</dbReference>
<dbReference type="GO" id="GO:0051536">
    <property type="term" value="F:iron-sulfur cluster binding"/>
    <property type="evidence" value="ECO:0007669"/>
    <property type="project" value="UniProtKB-KW"/>
</dbReference>
<gene>
    <name evidence="6" type="ORF">S06H3_18910</name>
</gene>
<evidence type="ECO:0000256" key="3">
    <source>
        <dbReference type="ARBA" id="ARBA00023004"/>
    </source>
</evidence>
<keyword evidence="4" id="KW-0411">Iron-sulfur</keyword>
<keyword evidence="3" id="KW-0408">Iron</keyword>
<feature type="domain" description="Radical SAM core" evidence="5">
    <location>
        <begin position="162"/>
        <end position="282"/>
    </location>
</feature>
<protein>
    <recommendedName>
        <fullName evidence="5">Radical SAM core domain-containing protein</fullName>
    </recommendedName>
</protein>
<proteinExistence type="predicted"/>
<dbReference type="GO" id="GO:0003824">
    <property type="term" value="F:catalytic activity"/>
    <property type="evidence" value="ECO:0007669"/>
    <property type="project" value="InterPro"/>
</dbReference>
<accession>X1K8B4</accession>
<dbReference type="InterPro" id="IPR007197">
    <property type="entry name" value="rSAM"/>
</dbReference>
<dbReference type="AlphaFoldDB" id="X1K8B4"/>
<dbReference type="EMBL" id="BARV01009620">
    <property type="protein sequence ID" value="GAI02828.1"/>
    <property type="molecule type" value="Genomic_DNA"/>
</dbReference>
<dbReference type="InterPro" id="IPR058240">
    <property type="entry name" value="rSAM_sf"/>
</dbReference>
<evidence type="ECO:0000256" key="2">
    <source>
        <dbReference type="ARBA" id="ARBA00022723"/>
    </source>
</evidence>